<organism evidence="1 2">
    <name type="scientific">Ensete ventricosum</name>
    <name type="common">Abyssinian banana</name>
    <name type="synonym">Musa ensete</name>
    <dbReference type="NCBI Taxonomy" id="4639"/>
    <lineage>
        <taxon>Eukaryota</taxon>
        <taxon>Viridiplantae</taxon>
        <taxon>Streptophyta</taxon>
        <taxon>Embryophyta</taxon>
        <taxon>Tracheophyta</taxon>
        <taxon>Spermatophyta</taxon>
        <taxon>Magnoliopsida</taxon>
        <taxon>Liliopsida</taxon>
        <taxon>Zingiberales</taxon>
        <taxon>Musaceae</taxon>
        <taxon>Ensete</taxon>
    </lineage>
</organism>
<name>A0A426XV39_ENSVE</name>
<evidence type="ECO:0000313" key="2">
    <source>
        <dbReference type="Proteomes" id="UP000287651"/>
    </source>
</evidence>
<comment type="caution">
    <text evidence="1">The sequence shown here is derived from an EMBL/GenBank/DDBJ whole genome shotgun (WGS) entry which is preliminary data.</text>
</comment>
<dbReference type="AlphaFoldDB" id="A0A426XV39"/>
<protein>
    <submittedName>
        <fullName evidence="1">Uncharacterized protein</fullName>
    </submittedName>
</protein>
<accession>A0A426XV39</accession>
<reference evidence="1 2" key="1">
    <citation type="journal article" date="2014" name="Agronomy (Basel)">
        <title>A Draft Genome Sequence for Ensete ventricosum, the Drought-Tolerant Tree Against Hunger.</title>
        <authorList>
            <person name="Harrison J."/>
            <person name="Moore K.A."/>
            <person name="Paszkiewicz K."/>
            <person name="Jones T."/>
            <person name="Grant M."/>
            <person name="Ambacheew D."/>
            <person name="Muzemil S."/>
            <person name="Studholme D.J."/>
        </authorList>
    </citation>
    <scope>NUCLEOTIDE SEQUENCE [LARGE SCALE GENOMIC DNA]</scope>
</reference>
<dbReference type="EMBL" id="AMZH03017220">
    <property type="protein sequence ID" value="RRT43350.1"/>
    <property type="molecule type" value="Genomic_DNA"/>
</dbReference>
<proteinExistence type="predicted"/>
<sequence length="89" mass="9956">MSAAVHRIAAVHVAPRSTCSRHQTFWYLQRRPSMLRSCRDGQTPLSAATWADDGSEHCAMSARGRKPTCCALTVDCLRYEMTLMPSNQD</sequence>
<evidence type="ECO:0000313" key="1">
    <source>
        <dbReference type="EMBL" id="RRT43350.1"/>
    </source>
</evidence>
<gene>
    <name evidence="1" type="ORF">B296_00056502</name>
</gene>
<dbReference type="Proteomes" id="UP000287651">
    <property type="component" value="Unassembled WGS sequence"/>
</dbReference>